<gene>
    <name evidence="1" type="ORF">M8818_006626</name>
</gene>
<evidence type="ECO:0000313" key="1">
    <source>
        <dbReference type="EMBL" id="KAK8198759.1"/>
    </source>
</evidence>
<accession>A0ACC3S782</accession>
<dbReference type="Proteomes" id="UP001320706">
    <property type="component" value="Unassembled WGS sequence"/>
</dbReference>
<organism evidence="1 2">
    <name type="scientific">Zalaria obscura</name>
    <dbReference type="NCBI Taxonomy" id="2024903"/>
    <lineage>
        <taxon>Eukaryota</taxon>
        <taxon>Fungi</taxon>
        <taxon>Dikarya</taxon>
        <taxon>Ascomycota</taxon>
        <taxon>Pezizomycotina</taxon>
        <taxon>Dothideomycetes</taxon>
        <taxon>Dothideomycetidae</taxon>
        <taxon>Dothideales</taxon>
        <taxon>Zalariaceae</taxon>
        <taxon>Zalaria</taxon>
    </lineage>
</organism>
<proteinExistence type="predicted"/>
<reference evidence="1" key="1">
    <citation type="submission" date="2024-02" db="EMBL/GenBank/DDBJ databases">
        <title>Metagenome Assembled Genome of Zalaria obscura JY119.</title>
        <authorList>
            <person name="Vighnesh L."/>
            <person name="Jagadeeshwari U."/>
            <person name="Venkata Ramana C."/>
            <person name="Sasikala C."/>
        </authorList>
    </citation>
    <scope>NUCLEOTIDE SEQUENCE</scope>
    <source>
        <strain evidence="1">JY119</strain>
    </source>
</reference>
<sequence length="208" mass="23508">MTRNLTEELLAAFHDDVLVGDLMHPKRNEYPEDFVDYFRRRVQKTGKEKSHVLLVSTTSDDAGNEVVTGFGDWIRQGETTKGGDHLTATTDPEVSKNRAADPKQIDVFERSAPFTKHHWTGPRAETWYLDLLAVHPDYQRRGFGRMLVEWGVRKANEDKVCASVIAAEEAEHLYQACGFKGVGWATEGEGNPLFGMRGGRIMFVDRQP</sequence>
<evidence type="ECO:0000313" key="2">
    <source>
        <dbReference type="Proteomes" id="UP001320706"/>
    </source>
</evidence>
<protein>
    <submittedName>
        <fullName evidence="1">Uncharacterized protein</fullName>
    </submittedName>
</protein>
<comment type="caution">
    <text evidence="1">The sequence shown here is derived from an EMBL/GenBank/DDBJ whole genome shotgun (WGS) entry which is preliminary data.</text>
</comment>
<dbReference type="EMBL" id="JAMKPW020000040">
    <property type="protein sequence ID" value="KAK8198759.1"/>
    <property type="molecule type" value="Genomic_DNA"/>
</dbReference>
<keyword evidence="2" id="KW-1185">Reference proteome</keyword>
<name>A0ACC3S782_9PEZI</name>